<protein>
    <submittedName>
        <fullName evidence="3">Uncharacterized protein</fullName>
    </submittedName>
</protein>
<keyword evidence="1" id="KW-1133">Transmembrane helix</keyword>
<reference evidence="3 4" key="1">
    <citation type="submission" date="2018-04" db="EMBL/GenBank/DDBJ databases">
        <title>Genomic Encyclopedia of Archaeal and Bacterial Type Strains, Phase II (KMG-II): from individual species to whole genera.</title>
        <authorList>
            <person name="Goeker M."/>
        </authorList>
    </citation>
    <scope>NUCLEOTIDE SEQUENCE [LARGE SCALE GENOMIC DNA]</scope>
    <source>
        <strain evidence="3 4">DSM 29955</strain>
    </source>
</reference>
<evidence type="ECO:0000313" key="4">
    <source>
        <dbReference type="Proteomes" id="UP000244523"/>
    </source>
</evidence>
<accession>A0A2T6KDL4</accession>
<sequence>MIARMRRAPDILRRALLCLLLCVVFAGAAAGSAQANCRVVGMIDEMYAAQQRLILNPQTPSYISEIRLIRGHSEKINDSMLIEAIDSHELSRRGATFLRFTFNARRLVNRISIDEPDTAQRHLQVRGVLRNLRNIGDYLNELRCSAAETKAAKLPETDPEDFGAARREALIEKLTLINLLLLAAATLGTFGGAKLWKNLRSRTGG</sequence>
<organism evidence="3 4">
    <name type="scientific">Yoonia sediminilitoris</name>
    <dbReference type="NCBI Taxonomy" id="1286148"/>
    <lineage>
        <taxon>Bacteria</taxon>
        <taxon>Pseudomonadati</taxon>
        <taxon>Pseudomonadota</taxon>
        <taxon>Alphaproteobacteria</taxon>
        <taxon>Rhodobacterales</taxon>
        <taxon>Paracoccaceae</taxon>
        <taxon>Yoonia</taxon>
    </lineage>
</organism>
<dbReference type="Proteomes" id="UP000244523">
    <property type="component" value="Unassembled WGS sequence"/>
</dbReference>
<feature type="transmembrane region" description="Helical" evidence="1">
    <location>
        <begin position="176"/>
        <end position="196"/>
    </location>
</feature>
<feature type="signal peptide" evidence="2">
    <location>
        <begin position="1"/>
        <end position="35"/>
    </location>
</feature>
<proteinExistence type="predicted"/>
<evidence type="ECO:0000256" key="1">
    <source>
        <dbReference type="SAM" id="Phobius"/>
    </source>
</evidence>
<feature type="chain" id="PRO_5015443735" evidence="2">
    <location>
        <begin position="36"/>
        <end position="205"/>
    </location>
</feature>
<name>A0A2T6KDL4_9RHOB</name>
<evidence type="ECO:0000256" key="2">
    <source>
        <dbReference type="SAM" id="SignalP"/>
    </source>
</evidence>
<dbReference type="EMBL" id="QBUD01000008">
    <property type="protein sequence ID" value="PUB13139.1"/>
    <property type="molecule type" value="Genomic_DNA"/>
</dbReference>
<dbReference type="AlphaFoldDB" id="A0A2T6KDL4"/>
<evidence type="ECO:0000313" key="3">
    <source>
        <dbReference type="EMBL" id="PUB13139.1"/>
    </source>
</evidence>
<keyword evidence="4" id="KW-1185">Reference proteome</keyword>
<keyword evidence="1" id="KW-0812">Transmembrane</keyword>
<keyword evidence="1" id="KW-0472">Membrane</keyword>
<comment type="caution">
    <text evidence="3">The sequence shown here is derived from an EMBL/GenBank/DDBJ whole genome shotgun (WGS) entry which is preliminary data.</text>
</comment>
<gene>
    <name evidence="3" type="ORF">C8N45_10859</name>
</gene>
<keyword evidence="2" id="KW-0732">Signal</keyword>